<keyword evidence="9" id="KW-1185">Reference proteome</keyword>
<feature type="compositionally biased region" description="Polar residues" evidence="5">
    <location>
        <begin position="244"/>
        <end position="253"/>
    </location>
</feature>
<dbReference type="AlphaFoldDB" id="A0A6A6ZQU6"/>
<feature type="compositionally biased region" description="Low complexity" evidence="5">
    <location>
        <begin position="165"/>
        <end position="188"/>
    </location>
</feature>
<evidence type="ECO:0000256" key="3">
    <source>
        <dbReference type="ARBA" id="ARBA00022989"/>
    </source>
</evidence>
<dbReference type="OrthoDB" id="3689214at2759"/>
<dbReference type="Proteomes" id="UP000799424">
    <property type="component" value="Unassembled WGS sequence"/>
</dbReference>
<feature type="signal peptide" evidence="7">
    <location>
        <begin position="1"/>
        <end position="19"/>
    </location>
</feature>
<evidence type="ECO:0000313" key="8">
    <source>
        <dbReference type="EMBL" id="KAF2822989.1"/>
    </source>
</evidence>
<accession>A0A6A6ZQU6</accession>
<feature type="region of interest" description="Disordered" evidence="5">
    <location>
        <begin position="232"/>
        <end position="253"/>
    </location>
</feature>
<dbReference type="InterPro" id="IPR051694">
    <property type="entry name" value="Immunoregulatory_rcpt-like"/>
</dbReference>
<dbReference type="GO" id="GO:0016020">
    <property type="term" value="C:membrane"/>
    <property type="evidence" value="ECO:0007669"/>
    <property type="project" value="UniProtKB-SubCell"/>
</dbReference>
<comment type="subcellular location">
    <subcellularLocation>
        <location evidence="1">Membrane</location>
        <topology evidence="1">Single-pass membrane protein</topology>
    </subcellularLocation>
</comment>
<organism evidence="8 9">
    <name type="scientific">Ophiobolus disseminans</name>
    <dbReference type="NCBI Taxonomy" id="1469910"/>
    <lineage>
        <taxon>Eukaryota</taxon>
        <taxon>Fungi</taxon>
        <taxon>Dikarya</taxon>
        <taxon>Ascomycota</taxon>
        <taxon>Pezizomycotina</taxon>
        <taxon>Dothideomycetes</taxon>
        <taxon>Pleosporomycetidae</taxon>
        <taxon>Pleosporales</taxon>
        <taxon>Pleosporineae</taxon>
        <taxon>Phaeosphaeriaceae</taxon>
        <taxon>Ophiobolus</taxon>
    </lineage>
</organism>
<name>A0A6A6ZQU6_9PLEO</name>
<dbReference type="PANTHER" id="PTHR15549">
    <property type="entry name" value="PAIRED IMMUNOGLOBULIN-LIKE TYPE 2 RECEPTOR"/>
    <property type="match status" value="1"/>
</dbReference>
<gene>
    <name evidence="8" type="ORF">CC86DRAFT_409760</name>
</gene>
<keyword evidence="4 6" id="KW-0472">Membrane</keyword>
<dbReference type="GO" id="GO:0071944">
    <property type="term" value="C:cell periphery"/>
    <property type="evidence" value="ECO:0007669"/>
    <property type="project" value="UniProtKB-ARBA"/>
</dbReference>
<reference evidence="8" key="1">
    <citation type="journal article" date="2020" name="Stud. Mycol.">
        <title>101 Dothideomycetes genomes: a test case for predicting lifestyles and emergence of pathogens.</title>
        <authorList>
            <person name="Haridas S."/>
            <person name="Albert R."/>
            <person name="Binder M."/>
            <person name="Bloem J."/>
            <person name="Labutti K."/>
            <person name="Salamov A."/>
            <person name="Andreopoulos B."/>
            <person name="Baker S."/>
            <person name="Barry K."/>
            <person name="Bills G."/>
            <person name="Bluhm B."/>
            <person name="Cannon C."/>
            <person name="Castanera R."/>
            <person name="Culley D."/>
            <person name="Daum C."/>
            <person name="Ezra D."/>
            <person name="Gonzalez J."/>
            <person name="Henrissat B."/>
            <person name="Kuo A."/>
            <person name="Liang C."/>
            <person name="Lipzen A."/>
            <person name="Lutzoni F."/>
            <person name="Magnuson J."/>
            <person name="Mondo S."/>
            <person name="Nolan M."/>
            <person name="Ohm R."/>
            <person name="Pangilinan J."/>
            <person name="Park H.-J."/>
            <person name="Ramirez L."/>
            <person name="Alfaro M."/>
            <person name="Sun H."/>
            <person name="Tritt A."/>
            <person name="Yoshinaga Y."/>
            <person name="Zwiers L.-H."/>
            <person name="Turgeon B."/>
            <person name="Goodwin S."/>
            <person name="Spatafora J."/>
            <person name="Crous P."/>
            <person name="Grigoriev I."/>
        </authorList>
    </citation>
    <scope>NUCLEOTIDE SEQUENCE</scope>
    <source>
        <strain evidence="8">CBS 113818</strain>
    </source>
</reference>
<feature type="region of interest" description="Disordered" evidence="5">
    <location>
        <begin position="165"/>
        <end position="195"/>
    </location>
</feature>
<evidence type="ECO:0000256" key="6">
    <source>
        <dbReference type="SAM" id="Phobius"/>
    </source>
</evidence>
<evidence type="ECO:0000256" key="2">
    <source>
        <dbReference type="ARBA" id="ARBA00022692"/>
    </source>
</evidence>
<evidence type="ECO:0000256" key="1">
    <source>
        <dbReference type="ARBA" id="ARBA00004167"/>
    </source>
</evidence>
<evidence type="ECO:0000313" key="9">
    <source>
        <dbReference type="Proteomes" id="UP000799424"/>
    </source>
</evidence>
<evidence type="ECO:0008006" key="10">
    <source>
        <dbReference type="Google" id="ProtNLM"/>
    </source>
</evidence>
<keyword evidence="2 6" id="KW-0812">Transmembrane</keyword>
<evidence type="ECO:0000256" key="4">
    <source>
        <dbReference type="ARBA" id="ARBA00023136"/>
    </source>
</evidence>
<evidence type="ECO:0000256" key="7">
    <source>
        <dbReference type="SAM" id="SignalP"/>
    </source>
</evidence>
<proteinExistence type="predicted"/>
<protein>
    <recommendedName>
        <fullName evidence="10">Mid2 domain-containing protein</fullName>
    </recommendedName>
</protein>
<keyword evidence="7" id="KW-0732">Signal</keyword>
<feature type="transmembrane region" description="Helical" evidence="6">
    <location>
        <begin position="199"/>
        <end position="223"/>
    </location>
</feature>
<feature type="chain" id="PRO_5025617416" description="Mid2 domain-containing protein" evidence="7">
    <location>
        <begin position="20"/>
        <end position="290"/>
    </location>
</feature>
<sequence length="290" mass="30094">MAAVFRYCSLSILLGLVSAQMQFTQPNGSLADMSQTFVVGETVILRWQGGWKGYGAAPDFVDLFLVSFNSDAYIDLVITNISLASGNLYNWRVNVPEETVKSEKNFAFKFVTAQNPPNYIQAQPAKVLSPSRGFKVALAANAASVTSTRTLVASSSTAASSLASSAATSTPAASSTPSTSPTSAAANASGGGGGSSTPVGAIVGGVVGGLAVVALGVVALLMLRMMKRKKAQGSAPGYIPEMGDTQTAPPMYPTSQAQKYELNSPPMVQELPGNHMPVEADSNYQGRLAR</sequence>
<dbReference type="EMBL" id="MU006233">
    <property type="protein sequence ID" value="KAF2822989.1"/>
    <property type="molecule type" value="Genomic_DNA"/>
</dbReference>
<evidence type="ECO:0000256" key="5">
    <source>
        <dbReference type="SAM" id="MobiDB-lite"/>
    </source>
</evidence>
<dbReference type="PANTHER" id="PTHR15549:SF30">
    <property type="entry name" value="MID2 DOMAIN-CONTAINING PROTEIN"/>
    <property type="match status" value="1"/>
</dbReference>
<keyword evidence="3 6" id="KW-1133">Transmembrane helix</keyword>